<keyword evidence="3" id="KW-0808">Transferase</keyword>
<dbReference type="InterPro" id="IPR010559">
    <property type="entry name" value="Sig_transdc_His_kin_internal"/>
</dbReference>
<feature type="transmembrane region" description="Helical" evidence="1">
    <location>
        <begin position="41"/>
        <end position="66"/>
    </location>
</feature>
<evidence type="ECO:0000313" key="3">
    <source>
        <dbReference type="EMBL" id="GAF02516.1"/>
    </source>
</evidence>
<comment type="caution">
    <text evidence="3">The sequence shown here is derived from an EMBL/GenBank/DDBJ whole genome shotgun (WGS) entry which is preliminary data.</text>
</comment>
<keyword evidence="3" id="KW-0418">Kinase</keyword>
<feature type="transmembrane region" description="Helical" evidence="1">
    <location>
        <begin position="9"/>
        <end position="29"/>
    </location>
</feature>
<dbReference type="OrthoDB" id="9809908at2"/>
<sequence length="343" mass="39987">MIANRRKILFIPFITILIMATSVLLMIFFGYRSVEEVKSVLFYRMGMAFLNAIITVTLFYLAVNWFNKKIDWKHKWGLRLLLDAGLILFQSFIGIAAISYLKAHIVGNQAIIKEFMYVIPLLINSLFLVLIELIMGMEERNKLALQVANLEKEQINAKYGALKAQLDHHFLFNNLSVLSSIIYEDVHKADKFIQRFSQVYRYVLSINKRDLVSLEEEIAFIKSYLQLYKFRFEDGFNYEINIEQAKNKMLIAPLTLQVLVENAIKHNVVSRCQPLCIRVFNEDDVLVVRNNLQIRDKSDVESTYTGHRNIIEKYELLNQRAPVFCKREGSYTVKITLIPPLDD</sequence>
<keyword evidence="1" id="KW-0472">Membrane</keyword>
<name>W7YDF1_9BACT</name>
<dbReference type="eggNOG" id="COG2972">
    <property type="taxonomic scope" value="Bacteria"/>
</dbReference>
<dbReference type="PANTHER" id="PTHR34220">
    <property type="entry name" value="SENSOR HISTIDINE KINASE YPDA"/>
    <property type="match status" value="1"/>
</dbReference>
<dbReference type="GO" id="GO:0000155">
    <property type="term" value="F:phosphorelay sensor kinase activity"/>
    <property type="evidence" value="ECO:0007669"/>
    <property type="project" value="InterPro"/>
</dbReference>
<keyword evidence="4" id="KW-1185">Reference proteome</keyword>
<feature type="transmembrane region" description="Helical" evidence="1">
    <location>
        <begin position="115"/>
        <end position="135"/>
    </location>
</feature>
<reference evidence="3 4" key="1">
    <citation type="journal article" date="2014" name="Genome Announc.">
        <title>Draft Genome Sequence of Cytophaga fermentans JCM 21142T, a Facultative Anaerobe Isolated from Marine Mud.</title>
        <authorList>
            <person name="Starns D."/>
            <person name="Oshima K."/>
            <person name="Suda W."/>
            <person name="Iino T."/>
            <person name="Yuki M."/>
            <person name="Inoue J."/>
            <person name="Kitamura K."/>
            <person name="Iida T."/>
            <person name="Darby A."/>
            <person name="Hattori M."/>
            <person name="Ohkuma M."/>
        </authorList>
    </citation>
    <scope>NUCLEOTIDE SEQUENCE [LARGE SCALE GENOMIC DNA]</scope>
    <source>
        <strain evidence="3 4">JCM 21142</strain>
    </source>
</reference>
<protein>
    <submittedName>
        <fullName evidence="3">Putative sensor-like histidine kinase YehU</fullName>
    </submittedName>
</protein>
<accession>W7YDF1</accession>
<dbReference type="STRING" id="869213.GCA_000517085_02797"/>
<dbReference type="AlphaFoldDB" id="W7YDF1"/>
<dbReference type="InterPro" id="IPR050640">
    <property type="entry name" value="Bact_2-comp_sensor_kinase"/>
</dbReference>
<dbReference type="GO" id="GO:0016020">
    <property type="term" value="C:membrane"/>
    <property type="evidence" value="ECO:0007669"/>
    <property type="project" value="InterPro"/>
</dbReference>
<evidence type="ECO:0000259" key="2">
    <source>
        <dbReference type="Pfam" id="PF06580"/>
    </source>
</evidence>
<evidence type="ECO:0000313" key="4">
    <source>
        <dbReference type="Proteomes" id="UP000019402"/>
    </source>
</evidence>
<dbReference type="EMBL" id="BAMD01000010">
    <property type="protein sequence ID" value="GAF02516.1"/>
    <property type="molecule type" value="Genomic_DNA"/>
</dbReference>
<organism evidence="3 4">
    <name type="scientific">Saccharicrinis fermentans DSM 9555 = JCM 21142</name>
    <dbReference type="NCBI Taxonomy" id="869213"/>
    <lineage>
        <taxon>Bacteria</taxon>
        <taxon>Pseudomonadati</taxon>
        <taxon>Bacteroidota</taxon>
        <taxon>Bacteroidia</taxon>
        <taxon>Marinilabiliales</taxon>
        <taxon>Marinilabiliaceae</taxon>
        <taxon>Saccharicrinis</taxon>
    </lineage>
</organism>
<dbReference type="PANTHER" id="PTHR34220:SF7">
    <property type="entry name" value="SENSOR HISTIDINE KINASE YPDA"/>
    <property type="match status" value="1"/>
</dbReference>
<gene>
    <name evidence="3" type="ORF">JCM21142_31154</name>
</gene>
<proteinExistence type="predicted"/>
<dbReference type="Pfam" id="PF06580">
    <property type="entry name" value="His_kinase"/>
    <property type="match status" value="1"/>
</dbReference>
<dbReference type="Proteomes" id="UP000019402">
    <property type="component" value="Unassembled WGS sequence"/>
</dbReference>
<keyword evidence="1" id="KW-1133">Transmembrane helix</keyword>
<feature type="domain" description="Signal transduction histidine kinase internal region" evidence="2">
    <location>
        <begin position="158"/>
        <end position="235"/>
    </location>
</feature>
<keyword evidence="1" id="KW-0812">Transmembrane</keyword>
<dbReference type="RefSeq" id="WP_052343205.1">
    <property type="nucleotide sequence ID" value="NZ_BAMD01000010.1"/>
</dbReference>
<evidence type="ECO:0000256" key="1">
    <source>
        <dbReference type="SAM" id="Phobius"/>
    </source>
</evidence>
<feature type="transmembrane region" description="Helical" evidence="1">
    <location>
        <begin position="78"/>
        <end position="103"/>
    </location>
</feature>